<keyword evidence="2 5" id="KW-0285">Flavoprotein</keyword>
<keyword evidence="5 6" id="KW-0503">Monooxygenase</keyword>
<dbReference type="GO" id="GO:0050660">
    <property type="term" value="F:flavin adenine dinucleotide binding"/>
    <property type="evidence" value="ECO:0007669"/>
    <property type="project" value="InterPro"/>
</dbReference>
<dbReference type="PANTHER" id="PTHR23023">
    <property type="entry name" value="DIMETHYLANILINE MONOOXYGENASE"/>
    <property type="match status" value="1"/>
</dbReference>
<protein>
    <recommendedName>
        <fullName evidence="5">Flavin-containing monooxygenase</fullName>
        <ecNumber evidence="5">1.-.-.-</ecNumber>
    </recommendedName>
</protein>
<keyword evidence="3 5" id="KW-0274">FAD</keyword>
<evidence type="ECO:0000313" key="6">
    <source>
        <dbReference type="EMBL" id="KAJ4759330.1"/>
    </source>
</evidence>
<organism evidence="6 7">
    <name type="scientific">Rhynchospora pubera</name>
    <dbReference type="NCBI Taxonomy" id="906938"/>
    <lineage>
        <taxon>Eukaryota</taxon>
        <taxon>Viridiplantae</taxon>
        <taxon>Streptophyta</taxon>
        <taxon>Embryophyta</taxon>
        <taxon>Tracheophyta</taxon>
        <taxon>Spermatophyta</taxon>
        <taxon>Magnoliopsida</taxon>
        <taxon>Liliopsida</taxon>
        <taxon>Poales</taxon>
        <taxon>Cyperaceae</taxon>
        <taxon>Cyperoideae</taxon>
        <taxon>Rhynchosporeae</taxon>
        <taxon>Rhynchospora</taxon>
    </lineage>
</organism>
<dbReference type="EMBL" id="JAMFTS010000004">
    <property type="protein sequence ID" value="KAJ4759330.1"/>
    <property type="molecule type" value="Genomic_DNA"/>
</dbReference>
<dbReference type="EC" id="1.-.-.-" evidence="5"/>
<dbReference type="InterPro" id="IPR036188">
    <property type="entry name" value="FAD/NAD-bd_sf"/>
</dbReference>
<dbReference type="GO" id="GO:0050661">
    <property type="term" value="F:NADP binding"/>
    <property type="evidence" value="ECO:0007669"/>
    <property type="project" value="InterPro"/>
</dbReference>
<evidence type="ECO:0000313" key="7">
    <source>
        <dbReference type="Proteomes" id="UP001140206"/>
    </source>
</evidence>
<proteinExistence type="inferred from homology"/>
<dbReference type="Pfam" id="PF00743">
    <property type="entry name" value="FMO-like"/>
    <property type="match status" value="1"/>
</dbReference>
<dbReference type="SUPFAM" id="SSF51905">
    <property type="entry name" value="FAD/NAD(P)-binding domain"/>
    <property type="match status" value="1"/>
</dbReference>
<dbReference type="PROSITE" id="PS51257">
    <property type="entry name" value="PROKAR_LIPOPROTEIN"/>
    <property type="match status" value="1"/>
</dbReference>
<dbReference type="AlphaFoldDB" id="A0AAV8CXJ2"/>
<keyword evidence="7" id="KW-1185">Reference proteome</keyword>
<dbReference type="Proteomes" id="UP001140206">
    <property type="component" value="Chromosome 4"/>
</dbReference>
<comment type="cofactor">
    <cofactor evidence="5">
        <name>FAD</name>
        <dbReference type="ChEBI" id="CHEBI:57692"/>
    </cofactor>
</comment>
<evidence type="ECO:0000256" key="3">
    <source>
        <dbReference type="ARBA" id="ARBA00022827"/>
    </source>
</evidence>
<dbReference type="Gene3D" id="3.50.50.60">
    <property type="entry name" value="FAD/NAD(P)-binding domain"/>
    <property type="match status" value="1"/>
</dbReference>
<dbReference type="GO" id="GO:0004499">
    <property type="term" value="F:N,N-dimethylaniline monooxygenase activity"/>
    <property type="evidence" value="ECO:0007669"/>
    <property type="project" value="InterPro"/>
</dbReference>
<dbReference type="InterPro" id="IPR050346">
    <property type="entry name" value="FMO-like"/>
</dbReference>
<comment type="similarity">
    <text evidence="1 5">Belongs to the FMO family.</text>
</comment>
<reference evidence="6" key="1">
    <citation type="submission" date="2022-08" db="EMBL/GenBank/DDBJ databases">
        <authorList>
            <person name="Marques A."/>
        </authorList>
    </citation>
    <scope>NUCLEOTIDE SEQUENCE</scope>
    <source>
        <strain evidence="6">RhyPub2mFocal</strain>
        <tissue evidence="6">Leaves</tissue>
    </source>
</reference>
<dbReference type="InterPro" id="IPR020946">
    <property type="entry name" value="Flavin_mOase-like"/>
</dbReference>
<comment type="caution">
    <text evidence="6">The sequence shown here is derived from an EMBL/GenBank/DDBJ whole genome shotgun (WGS) entry which is preliminary data.</text>
</comment>
<sequence length="171" mass="19319">MQMNKKLKRVVIVGAGVSGLVACKHVLEKGFQPVVFEADSVIGGVWAHTLDSTRLQSPRPMYQFTDFPWPAEVTDTNPDHNQVMNYLRSYANHFDLIRWIEFNSRVLGVEYVGVSEKELMMWEHWSGNGEAFGGSGDVTGEWHVTVQHAGHPPTKGSSKRSQYACHYRDEP</sequence>
<evidence type="ECO:0000256" key="4">
    <source>
        <dbReference type="ARBA" id="ARBA00023002"/>
    </source>
</evidence>
<accession>A0AAV8CXJ2</accession>
<evidence type="ECO:0000256" key="5">
    <source>
        <dbReference type="RuleBase" id="RU361177"/>
    </source>
</evidence>
<keyword evidence="4 5" id="KW-0560">Oxidoreductase</keyword>
<evidence type="ECO:0000256" key="1">
    <source>
        <dbReference type="ARBA" id="ARBA00009183"/>
    </source>
</evidence>
<name>A0AAV8CXJ2_9POAL</name>
<dbReference type="FunFam" id="3.50.50.60:FF:000403">
    <property type="entry name" value="Flavin-containing monooxygenase"/>
    <property type="match status" value="1"/>
</dbReference>
<evidence type="ECO:0000256" key="2">
    <source>
        <dbReference type="ARBA" id="ARBA00022630"/>
    </source>
</evidence>
<gene>
    <name evidence="6" type="ORF">LUZ62_069705</name>
</gene>